<feature type="modified residue" description="4-aspartylphosphate" evidence="8">
    <location>
        <position position="55"/>
    </location>
</feature>
<dbReference type="Proteomes" id="UP000711047">
    <property type="component" value="Unassembled WGS sequence"/>
</dbReference>
<evidence type="ECO:0000259" key="9">
    <source>
        <dbReference type="PROSITE" id="PS01124"/>
    </source>
</evidence>
<dbReference type="PROSITE" id="PS00041">
    <property type="entry name" value="HTH_ARAC_FAMILY_1"/>
    <property type="match status" value="1"/>
</dbReference>
<feature type="domain" description="Response regulatory" evidence="10">
    <location>
        <begin position="3"/>
        <end position="120"/>
    </location>
</feature>
<dbReference type="Pfam" id="PF12833">
    <property type="entry name" value="HTH_18"/>
    <property type="match status" value="1"/>
</dbReference>
<accession>A0ABX2DLX9</accession>
<keyword evidence="5" id="KW-0805">Transcription regulation</keyword>
<dbReference type="SUPFAM" id="SSF52172">
    <property type="entry name" value="CheY-like"/>
    <property type="match status" value="1"/>
</dbReference>
<dbReference type="InterPro" id="IPR011006">
    <property type="entry name" value="CheY-like_superfamily"/>
</dbReference>
<reference evidence="11 12" key="1">
    <citation type="submission" date="2020-05" db="EMBL/GenBank/DDBJ databases">
        <title>Paenibacillus glebae, sp. nov., Paenibacillus humi sp. nov., Paenibacillus pedi sp. nov., Paenibacillus terrestris sp. nov. and Paenibacillus terricola sp. nov., isolated from a forest top soil sample.</title>
        <authorList>
            <person name="Qi S."/>
            <person name="Carlier A."/>
            <person name="Cnockaert M."/>
            <person name="Vandamme P."/>
        </authorList>
    </citation>
    <scope>NUCLEOTIDE SEQUENCE [LARGE SCALE GENOMIC DNA]</scope>
    <source>
        <strain evidence="11 12">LMG 29502</strain>
    </source>
</reference>
<evidence type="ECO:0000256" key="6">
    <source>
        <dbReference type="ARBA" id="ARBA00023125"/>
    </source>
</evidence>
<dbReference type="SMART" id="SM00342">
    <property type="entry name" value="HTH_ARAC"/>
    <property type="match status" value="1"/>
</dbReference>
<sequence length="517" mass="58397">MIKVVIVDDEPKLRQGLQTLIPWGSLGYTVVAAAGNGREALKIIEEEAPEVVVADIRMPVMDGLQLIEQVRAAGHNTQFIILSGYADFEYAKQAIRYGVAGYLLKPVNIGEMSATLQLVRERIEEEERKRTSPQTETLDRDLYLHRLLVPQEKPGESIRLGAGIGQPDWLWSGSYEVVVIVPRVPEAELPDALNRLAAGLKAMAEERDLGAVTIISPYVVLLLNAPLRGSQRRDNLYGEIRNIAAGIRFIAATGGAVTEAGLICNSYSKAREAAKLSFFSDRDRLLEPDYPPVCPPVPAGLTEDNNEEYMRDLILRLYYCLDVGNKAMVAQLLNEAAAMYCGQRQDENHVKQAFFFLCNGIIHKLAAASRLEGKETEKVSHFLNGIYQHDRLQQLIEDIRRFLLDFVEESDTQGKEHEFKRMIDFIHKHYAEDLKLSTLAGLLNYSTPYLGQLFRMKTGEYFNTYLDKVRIQRAKELLAQGMKVYEVAEQVGYTSVNYFFSKFKKYEGRSPSDYKNP</sequence>
<evidence type="ECO:0000313" key="11">
    <source>
        <dbReference type="EMBL" id="NQX45445.1"/>
    </source>
</evidence>
<keyword evidence="6" id="KW-0238">DNA-binding</keyword>
<comment type="caution">
    <text evidence="11">The sequence shown here is derived from an EMBL/GenBank/DDBJ whole genome shotgun (WGS) entry which is preliminary data.</text>
</comment>
<gene>
    <name evidence="11" type="ORF">HQN87_08895</name>
</gene>
<dbReference type="Gene3D" id="3.40.50.2300">
    <property type="match status" value="1"/>
</dbReference>
<evidence type="ECO:0000256" key="8">
    <source>
        <dbReference type="PROSITE-ProRule" id="PRU00169"/>
    </source>
</evidence>
<name>A0ABX2DLX9_9BACL</name>
<dbReference type="InterPro" id="IPR009057">
    <property type="entry name" value="Homeodomain-like_sf"/>
</dbReference>
<dbReference type="PROSITE" id="PS50110">
    <property type="entry name" value="RESPONSE_REGULATORY"/>
    <property type="match status" value="1"/>
</dbReference>
<evidence type="ECO:0000256" key="7">
    <source>
        <dbReference type="ARBA" id="ARBA00023163"/>
    </source>
</evidence>
<dbReference type="Gene3D" id="1.10.10.60">
    <property type="entry name" value="Homeodomain-like"/>
    <property type="match status" value="2"/>
</dbReference>
<dbReference type="SUPFAM" id="SSF46689">
    <property type="entry name" value="Homeodomain-like"/>
    <property type="match status" value="2"/>
</dbReference>
<keyword evidence="2" id="KW-0963">Cytoplasm</keyword>
<comment type="subcellular location">
    <subcellularLocation>
        <location evidence="1">Cytoplasm</location>
    </subcellularLocation>
</comment>
<evidence type="ECO:0000259" key="10">
    <source>
        <dbReference type="PROSITE" id="PS50110"/>
    </source>
</evidence>
<dbReference type="PANTHER" id="PTHR42713:SF3">
    <property type="entry name" value="TRANSCRIPTIONAL REGULATORY PROTEIN HPTR"/>
    <property type="match status" value="1"/>
</dbReference>
<keyword evidence="3 8" id="KW-0597">Phosphoprotein</keyword>
<evidence type="ECO:0000256" key="5">
    <source>
        <dbReference type="ARBA" id="ARBA00023015"/>
    </source>
</evidence>
<dbReference type="Pfam" id="PF00072">
    <property type="entry name" value="Response_reg"/>
    <property type="match status" value="1"/>
</dbReference>
<keyword evidence="12" id="KW-1185">Reference proteome</keyword>
<dbReference type="SMART" id="SM00448">
    <property type="entry name" value="REC"/>
    <property type="match status" value="1"/>
</dbReference>
<dbReference type="InterPro" id="IPR051552">
    <property type="entry name" value="HptR"/>
</dbReference>
<dbReference type="InterPro" id="IPR001789">
    <property type="entry name" value="Sig_transdc_resp-reg_receiver"/>
</dbReference>
<dbReference type="CDD" id="cd17536">
    <property type="entry name" value="REC_YesN-like"/>
    <property type="match status" value="1"/>
</dbReference>
<organism evidence="11 12">
    <name type="scientific">Paenibacillus tritici</name>
    <dbReference type="NCBI Taxonomy" id="1873425"/>
    <lineage>
        <taxon>Bacteria</taxon>
        <taxon>Bacillati</taxon>
        <taxon>Bacillota</taxon>
        <taxon>Bacilli</taxon>
        <taxon>Bacillales</taxon>
        <taxon>Paenibacillaceae</taxon>
        <taxon>Paenibacillus</taxon>
    </lineage>
</organism>
<dbReference type="InterPro" id="IPR020449">
    <property type="entry name" value="Tscrpt_reg_AraC-type_HTH"/>
</dbReference>
<dbReference type="InterPro" id="IPR018060">
    <property type="entry name" value="HTH_AraC"/>
</dbReference>
<feature type="domain" description="HTH araC/xylS-type" evidence="9">
    <location>
        <begin position="420"/>
        <end position="517"/>
    </location>
</feature>
<keyword evidence="7" id="KW-0804">Transcription</keyword>
<evidence type="ECO:0000256" key="4">
    <source>
        <dbReference type="ARBA" id="ARBA00023012"/>
    </source>
</evidence>
<protein>
    <submittedName>
        <fullName evidence="11">Response regulator transcription factor</fullName>
    </submittedName>
</protein>
<dbReference type="InterPro" id="IPR018062">
    <property type="entry name" value="HTH_AraC-typ_CS"/>
</dbReference>
<keyword evidence="4" id="KW-0902">Two-component regulatory system</keyword>
<dbReference type="PANTHER" id="PTHR42713">
    <property type="entry name" value="HISTIDINE KINASE-RELATED"/>
    <property type="match status" value="1"/>
</dbReference>
<dbReference type="PROSITE" id="PS01124">
    <property type="entry name" value="HTH_ARAC_FAMILY_2"/>
    <property type="match status" value="1"/>
</dbReference>
<evidence type="ECO:0000256" key="2">
    <source>
        <dbReference type="ARBA" id="ARBA00022490"/>
    </source>
</evidence>
<proteinExistence type="predicted"/>
<evidence type="ECO:0000256" key="3">
    <source>
        <dbReference type="ARBA" id="ARBA00022553"/>
    </source>
</evidence>
<evidence type="ECO:0000313" key="12">
    <source>
        <dbReference type="Proteomes" id="UP000711047"/>
    </source>
</evidence>
<dbReference type="PRINTS" id="PR00032">
    <property type="entry name" value="HTHARAC"/>
</dbReference>
<evidence type="ECO:0000256" key="1">
    <source>
        <dbReference type="ARBA" id="ARBA00004496"/>
    </source>
</evidence>
<dbReference type="EMBL" id="JABMKX010000004">
    <property type="protein sequence ID" value="NQX45445.1"/>
    <property type="molecule type" value="Genomic_DNA"/>
</dbReference>